<evidence type="ECO:0000256" key="1">
    <source>
        <dbReference type="SAM" id="MobiDB-lite"/>
    </source>
</evidence>
<evidence type="ECO:0000313" key="3">
    <source>
        <dbReference type="Proteomes" id="UP001552299"/>
    </source>
</evidence>
<keyword evidence="3" id="KW-1185">Reference proteome</keyword>
<feature type="region of interest" description="Disordered" evidence="1">
    <location>
        <begin position="1"/>
        <end position="30"/>
    </location>
</feature>
<proteinExistence type="predicted"/>
<organism evidence="2 3">
    <name type="scientific">Dendrobium thyrsiflorum</name>
    <name type="common">Pinecone-like raceme dendrobium</name>
    <name type="synonym">Orchid</name>
    <dbReference type="NCBI Taxonomy" id="117978"/>
    <lineage>
        <taxon>Eukaryota</taxon>
        <taxon>Viridiplantae</taxon>
        <taxon>Streptophyta</taxon>
        <taxon>Embryophyta</taxon>
        <taxon>Tracheophyta</taxon>
        <taxon>Spermatophyta</taxon>
        <taxon>Magnoliopsida</taxon>
        <taxon>Liliopsida</taxon>
        <taxon>Asparagales</taxon>
        <taxon>Orchidaceae</taxon>
        <taxon>Epidendroideae</taxon>
        <taxon>Malaxideae</taxon>
        <taxon>Dendrobiinae</taxon>
        <taxon>Dendrobium</taxon>
    </lineage>
</organism>
<feature type="compositionally biased region" description="Basic and acidic residues" evidence="1">
    <location>
        <begin position="115"/>
        <end position="127"/>
    </location>
</feature>
<dbReference type="Proteomes" id="UP001552299">
    <property type="component" value="Unassembled WGS sequence"/>
</dbReference>
<evidence type="ECO:0000313" key="2">
    <source>
        <dbReference type="EMBL" id="KAL0918868.1"/>
    </source>
</evidence>
<dbReference type="EMBL" id="JANQDX010000009">
    <property type="protein sequence ID" value="KAL0918868.1"/>
    <property type="molecule type" value="Genomic_DNA"/>
</dbReference>
<dbReference type="AlphaFoldDB" id="A0ABD0V8P9"/>
<feature type="region of interest" description="Disordered" evidence="1">
    <location>
        <begin position="75"/>
        <end position="136"/>
    </location>
</feature>
<reference evidence="2 3" key="1">
    <citation type="journal article" date="2024" name="Plant Biotechnol. J.">
        <title>Dendrobium thyrsiflorum genome and its molecular insights into genes involved in important horticultural traits.</title>
        <authorList>
            <person name="Chen B."/>
            <person name="Wang J.Y."/>
            <person name="Zheng P.J."/>
            <person name="Li K.L."/>
            <person name="Liang Y.M."/>
            <person name="Chen X.F."/>
            <person name="Zhang C."/>
            <person name="Zhao X."/>
            <person name="He X."/>
            <person name="Zhang G.Q."/>
            <person name="Liu Z.J."/>
            <person name="Xu Q."/>
        </authorList>
    </citation>
    <scope>NUCLEOTIDE SEQUENCE [LARGE SCALE GENOMIC DNA]</scope>
    <source>
        <strain evidence="2">GZMU011</strain>
    </source>
</reference>
<comment type="caution">
    <text evidence="2">The sequence shown here is derived from an EMBL/GenBank/DDBJ whole genome shotgun (WGS) entry which is preliminary data.</text>
</comment>
<accession>A0ABD0V8P9</accession>
<name>A0ABD0V8P9_DENTH</name>
<feature type="compositionally biased region" description="Polar residues" evidence="1">
    <location>
        <begin position="79"/>
        <end position="99"/>
    </location>
</feature>
<protein>
    <submittedName>
        <fullName evidence="2">Uncharacterized protein</fullName>
    </submittedName>
</protein>
<sequence length="136" mass="14255">MNSRSPSSRRVTKASAVRAPASKVTPLSQTPFSTRIAASMRPNSSSPSFPIKAARPPMRDMAIATFAGAPPAALMNPGASASDTPETVGTKSISISPKLTTRPLPTPSPNAIVACRERSGERSHLSERGWPASENM</sequence>
<gene>
    <name evidence="2" type="ORF">M5K25_010912</name>
</gene>